<dbReference type="SUPFAM" id="SSF50249">
    <property type="entry name" value="Nucleic acid-binding proteins"/>
    <property type="match status" value="1"/>
</dbReference>
<evidence type="ECO:0000256" key="5">
    <source>
        <dbReference type="ARBA" id="ARBA00022490"/>
    </source>
</evidence>
<dbReference type="EC" id="6.1.1.10" evidence="14"/>
<evidence type="ECO:0000256" key="12">
    <source>
        <dbReference type="ARBA" id="ARBA00023146"/>
    </source>
</evidence>
<dbReference type="InterPro" id="IPR015413">
    <property type="entry name" value="Methionyl/Leucyl_tRNA_Synth"/>
</dbReference>
<feature type="binding site" evidence="14">
    <location>
        <position position="131"/>
    </location>
    <ligand>
        <name>Zn(2+)</name>
        <dbReference type="ChEBI" id="CHEBI:29105"/>
    </ligand>
</feature>
<dbReference type="Pfam" id="PF19303">
    <property type="entry name" value="Anticodon_3"/>
    <property type="match status" value="1"/>
</dbReference>
<feature type="compositionally biased region" description="Basic residues" evidence="15">
    <location>
        <begin position="521"/>
        <end position="532"/>
    </location>
</feature>
<dbReference type="Proteomes" id="UP000285138">
    <property type="component" value="Unassembled WGS sequence"/>
</dbReference>
<dbReference type="Gene3D" id="1.10.730.10">
    <property type="entry name" value="Isoleucyl-tRNA Synthetase, Domain 1"/>
    <property type="match status" value="1"/>
</dbReference>
<evidence type="ECO:0000259" key="16">
    <source>
        <dbReference type="PROSITE" id="PS50886"/>
    </source>
</evidence>
<sequence length="642" mass="74135">MSPETFYITTPIYYPSDKLHIGHCYTTVAADAMARFKRLTGYDVWFLTGTDEHGQKIERRAQESGKSPQVFVDEIVAWIKELWSILDISYDDFIRTTEERHKKSVQAIFKKLYEQGDIYKDKYEGLYCTPCESFWRERQAPGKKCPDCGTELEFVSEESYFFRMSKYADRLYQHILDNDEFIQPPSRKNEMINNFLKPGLEELCVSRTSFQWGIPVSFDEEHVIYVWLDALSNYITALGYPYNPEKYNKYWPADVQLIGKEIVRFHTIYWPIFLMALGEPLPKKVFGHGWLLLEEGKMSKSRGNVIDPTVLVDQYGSDAIRYFLLREITFGTDGVFSPDALIQRINYDLANDLGNLLHRSLNMIQKFAGGVVEEPKGEVEELDRELQELTRTTPGEMEKLMDKLQFSAALAELWKLIGRANKYIDETAPWALNREGKRERLNTVLYHLVEVTRIISVLLQPFMPRTPGRIWKQIGIGDQKELHTWESLKWGQIKGKITVEKPEVLFPRIELPEETEEDPRPKKKTKKKGKKKKENEITIEDFARMDLRVAEIKEVEKVTKADRLLKIILSLGEEEKQVVAGIAESYTPEELKGLKVLYIANLAPAKIRGIQSQGMILAAEDDQGKVVLSTVEKDIAPGSKVM</sequence>
<dbReference type="InterPro" id="IPR009080">
    <property type="entry name" value="tRNAsynth_Ia_anticodon-bd"/>
</dbReference>
<keyword evidence="8 14" id="KW-0547">Nucleotide-binding</keyword>
<dbReference type="CDD" id="cd00814">
    <property type="entry name" value="MetRS_core"/>
    <property type="match status" value="1"/>
</dbReference>
<dbReference type="PROSITE" id="PS00178">
    <property type="entry name" value="AA_TRNA_LIGASE_I"/>
    <property type="match status" value="1"/>
</dbReference>
<comment type="similarity">
    <text evidence="3 14">Belongs to the class-I aminoacyl-tRNA synthetase family. MetG type 2A subfamily.</text>
</comment>
<comment type="catalytic activity">
    <reaction evidence="13 14">
        <text>tRNA(Met) + L-methionine + ATP = L-methionyl-tRNA(Met) + AMP + diphosphate</text>
        <dbReference type="Rhea" id="RHEA:13481"/>
        <dbReference type="Rhea" id="RHEA-COMP:9667"/>
        <dbReference type="Rhea" id="RHEA-COMP:9698"/>
        <dbReference type="ChEBI" id="CHEBI:30616"/>
        <dbReference type="ChEBI" id="CHEBI:33019"/>
        <dbReference type="ChEBI" id="CHEBI:57844"/>
        <dbReference type="ChEBI" id="CHEBI:78442"/>
        <dbReference type="ChEBI" id="CHEBI:78530"/>
        <dbReference type="ChEBI" id="CHEBI:456215"/>
        <dbReference type="EC" id="6.1.1.10"/>
    </reaction>
</comment>
<dbReference type="FunFam" id="1.10.730.10:FF:000026">
    <property type="entry name" value="Methionine--tRNA ligase"/>
    <property type="match status" value="1"/>
</dbReference>
<feature type="binding site" evidence="14">
    <location>
        <position position="148"/>
    </location>
    <ligand>
        <name>Zn(2+)</name>
        <dbReference type="ChEBI" id="CHEBI:29105"/>
    </ligand>
</feature>
<evidence type="ECO:0000256" key="10">
    <source>
        <dbReference type="ARBA" id="ARBA00022884"/>
    </source>
</evidence>
<dbReference type="EMBL" id="QZAA01000132">
    <property type="protein sequence ID" value="RQD76005.1"/>
    <property type="molecule type" value="Genomic_DNA"/>
</dbReference>
<accession>A0A424YEL7</accession>
<dbReference type="GO" id="GO:0005737">
    <property type="term" value="C:cytoplasm"/>
    <property type="evidence" value="ECO:0007669"/>
    <property type="project" value="UniProtKB-SubCell"/>
</dbReference>
<keyword evidence="12 14" id="KW-0030">Aminoacyl-tRNA synthetase</keyword>
<dbReference type="Gene3D" id="2.40.50.140">
    <property type="entry name" value="Nucleic acid-binding proteins"/>
    <property type="match status" value="1"/>
</dbReference>
<evidence type="ECO:0000256" key="3">
    <source>
        <dbReference type="ARBA" id="ARBA00006590"/>
    </source>
</evidence>
<feature type="domain" description="TRNA-binding" evidence="16">
    <location>
        <begin position="541"/>
        <end position="642"/>
    </location>
</feature>
<keyword evidence="10 14" id="KW-0694">RNA-binding</keyword>
<keyword evidence="7 14" id="KW-0436">Ligase</keyword>
<evidence type="ECO:0000256" key="7">
    <source>
        <dbReference type="ARBA" id="ARBA00022598"/>
    </source>
</evidence>
<gene>
    <name evidence="14" type="primary">metG</name>
    <name evidence="17" type="ORF">D5R97_05245</name>
</gene>
<dbReference type="InterPro" id="IPR002547">
    <property type="entry name" value="tRNA-bd_dom"/>
</dbReference>
<dbReference type="CDD" id="cd02800">
    <property type="entry name" value="tRNA_bind_EcMetRS_like"/>
    <property type="match status" value="1"/>
</dbReference>
<dbReference type="SUPFAM" id="SSF47323">
    <property type="entry name" value="Anticodon-binding domain of a subclass of class I aminoacyl-tRNA synthetases"/>
    <property type="match status" value="1"/>
</dbReference>
<comment type="caution">
    <text evidence="14">Lacks conserved residue(s) required for the propagation of feature annotation.</text>
</comment>
<evidence type="ECO:0000256" key="11">
    <source>
        <dbReference type="ARBA" id="ARBA00022917"/>
    </source>
</evidence>
<dbReference type="PANTHER" id="PTHR43326">
    <property type="entry name" value="METHIONYL-TRNA SYNTHETASE"/>
    <property type="match status" value="1"/>
</dbReference>
<dbReference type="NCBIfam" id="NF008900">
    <property type="entry name" value="PRK12267.1"/>
    <property type="match status" value="1"/>
</dbReference>
<dbReference type="PRINTS" id="PR01041">
    <property type="entry name" value="TRNASYNTHMET"/>
</dbReference>
<feature type="short sequence motif" description="'KMSKS' region" evidence="14">
    <location>
        <begin position="297"/>
        <end position="301"/>
    </location>
</feature>
<keyword evidence="11 14" id="KW-0648">Protein biosynthesis</keyword>
<keyword evidence="14" id="KW-0479">Metal-binding</keyword>
<dbReference type="GO" id="GO:0046872">
    <property type="term" value="F:metal ion binding"/>
    <property type="evidence" value="ECO:0007669"/>
    <property type="project" value="UniProtKB-KW"/>
</dbReference>
<feature type="short sequence motif" description="'HIGH' region" evidence="14">
    <location>
        <begin position="13"/>
        <end position="23"/>
    </location>
</feature>
<comment type="cofactor">
    <cofactor evidence="14">
        <name>Zn(2+)</name>
        <dbReference type="ChEBI" id="CHEBI:29105"/>
    </cofactor>
    <text evidence="14">Binds 1 zinc ion per subunit.</text>
</comment>
<dbReference type="NCBIfam" id="TIGR00399">
    <property type="entry name" value="metG_C_term"/>
    <property type="match status" value="1"/>
</dbReference>
<dbReference type="Pfam" id="PF01588">
    <property type="entry name" value="tRNA_bind"/>
    <property type="match status" value="1"/>
</dbReference>
<feature type="region of interest" description="Disordered" evidence="15">
    <location>
        <begin position="510"/>
        <end position="533"/>
    </location>
</feature>
<dbReference type="Gene3D" id="2.170.220.10">
    <property type="match status" value="1"/>
</dbReference>
<dbReference type="InterPro" id="IPR001412">
    <property type="entry name" value="aa-tRNA-synth_I_CS"/>
</dbReference>
<keyword evidence="5 14" id="KW-0963">Cytoplasm</keyword>
<dbReference type="GO" id="GO:0000049">
    <property type="term" value="F:tRNA binding"/>
    <property type="evidence" value="ECO:0007669"/>
    <property type="project" value="UniProtKB-UniRule"/>
</dbReference>
<evidence type="ECO:0000313" key="18">
    <source>
        <dbReference type="Proteomes" id="UP000285138"/>
    </source>
</evidence>
<comment type="caution">
    <text evidence="17">The sequence shown here is derived from an EMBL/GenBank/DDBJ whole genome shotgun (WGS) entry which is preliminary data.</text>
</comment>
<dbReference type="NCBIfam" id="TIGR00398">
    <property type="entry name" value="metG"/>
    <property type="match status" value="1"/>
</dbReference>
<evidence type="ECO:0000256" key="9">
    <source>
        <dbReference type="ARBA" id="ARBA00022840"/>
    </source>
</evidence>
<dbReference type="InterPro" id="IPR012340">
    <property type="entry name" value="NA-bd_OB-fold"/>
</dbReference>
<dbReference type="SUPFAM" id="SSF52374">
    <property type="entry name" value="Nucleotidylyl transferase"/>
    <property type="match status" value="1"/>
</dbReference>
<feature type="binding site" evidence="14">
    <location>
        <position position="145"/>
    </location>
    <ligand>
        <name>Zn(2+)</name>
        <dbReference type="ChEBI" id="CHEBI:29105"/>
    </ligand>
</feature>
<evidence type="ECO:0000256" key="1">
    <source>
        <dbReference type="ARBA" id="ARBA00003314"/>
    </source>
</evidence>
<keyword evidence="9 14" id="KW-0067">ATP-binding</keyword>
<protein>
    <recommendedName>
        <fullName evidence="14">Methionine--tRNA ligase</fullName>
        <ecNumber evidence="14">6.1.1.10</ecNumber>
    </recommendedName>
    <alternativeName>
        <fullName evidence="14">Methionyl-tRNA synthetase</fullName>
        <shortName evidence="14">MetRS</shortName>
    </alternativeName>
</protein>
<evidence type="ECO:0000313" key="17">
    <source>
        <dbReference type="EMBL" id="RQD76005.1"/>
    </source>
</evidence>
<comment type="subunit">
    <text evidence="4 14">Homodimer.</text>
</comment>
<dbReference type="CDD" id="cd07957">
    <property type="entry name" value="Anticodon_Ia_Met"/>
    <property type="match status" value="1"/>
</dbReference>
<evidence type="ECO:0000256" key="15">
    <source>
        <dbReference type="SAM" id="MobiDB-lite"/>
    </source>
</evidence>
<comment type="function">
    <text evidence="1 14">Is required not only for elongation of protein synthesis but also for the initiation of all mRNA translation through initiator tRNA(fMet) aminoacylation.</text>
</comment>
<name>A0A424YEL7_9FIRM</name>
<feature type="binding site" evidence="14">
    <location>
        <position position="128"/>
    </location>
    <ligand>
        <name>Zn(2+)</name>
        <dbReference type="ChEBI" id="CHEBI:29105"/>
    </ligand>
</feature>
<dbReference type="FunFam" id="2.170.220.10:FF:000002">
    <property type="entry name" value="Methionine--tRNA ligase"/>
    <property type="match status" value="1"/>
</dbReference>
<evidence type="ECO:0000256" key="13">
    <source>
        <dbReference type="ARBA" id="ARBA00047364"/>
    </source>
</evidence>
<evidence type="ECO:0000256" key="6">
    <source>
        <dbReference type="ARBA" id="ARBA00022555"/>
    </source>
</evidence>
<keyword evidence="6 14" id="KW-0820">tRNA-binding</keyword>
<dbReference type="InterPro" id="IPR033911">
    <property type="entry name" value="MetRS_core"/>
</dbReference>
<dbReference type="GO" id="GO:0006431">
    <property type="term" value="P:methionyl-tRNA aminoacylation"/>
    <property type="evidence" value="ECO:0007669"/>
    <property type="project" value="UniProtKB-UniRule"/>
</dbReference>
<dbReference type="InterPro" id="IPR023457">
    <property type="entry name" value="Met-tRNA_synth_2"/>
</dbReference>
<dbReference type="PROSITE" id="PS50886">
    <property type="entry name" value="TRBD"/>
    <property type="match status" value="1"/>
</dbReference>
<keyword evidence="14" id="KW-0862">Zinc</keyword>
<dbReference type="HAMAP" id="MF_01228">
    <property type="entry name" value="Met_tRNA_synth_type2"/>
    <property type="match status" value="1"/>
</dbReference>
<dbReference type="PANTHER" id="PTHR43326:SF1">
    <property type="entry name" value="METHIONINE--TRNA LIGASE, MITOCHONDRIAL"/>
    <property type="match status" value="1"/>
</dbReference>
<dbReference type="InterPro" id="IPR004495">
    <property type="entry name" value="Met-tRNA-synth_bsu_C"/>
</dbReference>
<proteinExistence type="inferred from homology"/>
<dbReference type="Gene3D" id="3.40.50.620">
    <property type="entry name" value="HUPs"/>
    <property type="match status" value="1"/>
</dbReference>
<dbReference type="InterPro" id="IPR014729">
    <property type="entry name" value="Rossmann-like_a/b/a_fold"/>
</dbReference>
<evidence type="ECO:0000256" key="14">
    <source>
        <dbReference type="HAMAP-Rule" id="MF_01228"/>
    </source>
</evidence>
<dbReference type="GO" id="GO:0004825">
    <property type="term" value="F:methionine-tRNA ligase activity"/>
    <property type="evidence" value="ECO:0007669"/>
    <property type="project" value="UniProtKB-UniRule"/>
</dbReference>
<reference evidence="17 18" key="1">
    <citation type="submission" date="2018-08" db="EMBL/GenBank/DDBJ databases">
        <title>The metabolism and importance of syntrophic acetate oxidation coupled to methane or sulfide production in haloalkaline environments.</title>
        <authorList>
            <person name="Timmers P.H.A."/>
            <person name="Vavourakis C.D."/>
            <person name="Sorokin D.Y."/>
            <person name="Sinninghe Damste J.S."/>
            <person name="Muyzer G."/>
            <person name="Stams A.J.M."/>
            <person name="Plugge C.M."/>
        </authorList>
    </citation>
    <scope>NUCLEOTIDE SEQUENCE [LARGE SCALE GENOMIC DNA]</scope>
    <source>
        <strain evidence="17">MSAO_Bac1</strain>
    </source>
</reference>
<dbReference type="AlphaFoldDB" id="A0A424YEL7"/>
<dbReference type="FunFam" id="2.40.50.140:FF:000042">
    <property type="entry name" value="Methionine--tRNA ligase"/>
    <property type="match status" value="1"/>
</dbReference>
<comment type="subcellular location">
    <subcellularLocation>
        <location evidence="2 14">Cytoplasm</location>
    </subcellularLocation>
</comment>
<dbReference type="GO" id="GO:0005524">
    <property type="term" value="F:ATP binding"/>
    <property type="evidence" value="ECO:0007669"/>
    <property type="project" value="UniProtKB-UniRule"/>
</dbReference>
<evidence type="ECO:0000256" key="4">
    <source>
        <dbReference type="ARBA" id="ARBA00011738"/>
    </source>
</evidence>
<dbReference type="InterPro" id="IPR014758">
    <property type="entry name" value="Met-tRNA_synth"/>
</dbReference>
<organism evidence="17 18">
    <name type="scientific">Candidatus Syntrophonatronum acetioxidans</name>
    <dbReference type="NCBI Taxonomy" id="1795816"/>
    <lineage>
        <taxon>Bacteria</taxon>
        <taxon>Bacillati</taxon>
        <taxon>Bacillota</taxon>
        <taxon>Clostridia</taxon>
        <taxon>Eubacteriales</taxon>
        <taxon>Syntrophomonadaceae</taxon>
        <taxon>Candidatus Syntrophonatronum</taxon>
    </lineage>
</organism>
<dbReference type="InterPro" id="IPR041872">
    <property type="entry name" value="Anticodon_Met"/>
</dbReference>
<dbReference type="Pfam" id="PF09334">
    <property type="entry name" value="tRNA-synt_1g"/>
    <property type="match status" value="1"/>
</dbReference>
<evidence type="ECO:0000256" key="2">
    <source>
        <dbReference type="ARBA" id="ARBA00004496"/>
    </source>
</evidence>
<evidence type="ECO:0000256" key="8">
    <source>
        <dbReference type="ARBA" id="ARBA00022741"/>
    </source>
</evidence>